<gene>
    <name evidence="2" type="ordered locus">Adeh_2881</name>
</gene>
<proteinExistence type="inferred from homology"/>
<reference evidence="2 3" key="1">
    <citation type="submission" date="2006-01" db="EMBL/GenBank/DDBJ databases">
        <title>Complete sequence of Anaeromyxobacter dehalogenans 2CP-C.</title>
        <authorList>
            <consortium name="US DOE Joint Genome Institute"/>
            <person name="Copeland A."/>
            <person name="Lucas S."/>
            <person name="Lapidus A."/>
            <person name="Barry K."/>
            <person name="Detter J.C."/>
            <person name="Glavina T."/>
            <person name="Hammon N."/>
            <person name="Israni S."/>
            <person name="Pitluck S."/>
            <person name="Brettin T."/>
            <person name="Bruce D."/>
            <person name="Han C."/>
            <person name="Tapia R."/>
            <person name="Gilna P."/>
            <person name="Kiss H."/>
            <person name="Schmutz J."/>
            <person name="Larimer F."/>
            <person name="Land M."/>
            <person name="Kyrpides N."/>
            <person name="Anderson I."/>
            <person name="Sanford R.A."/>
            <person name="Ritalahti K.M."/>
            <person name="Thomas H.S."/>
            <person name="Kirby J.R."/>
            <person name="Zhulin I.B."/>
            <person name="Loeffler F.E."/>
            <person name="Richardson P."/>
        </authorList>
    </citation>
    <scope>NUCLEOTIDE SEQUENCE [LARGE SCALE GENOMIC DNA]</scope>
    <source>
        <strain evidence="2 3">2CP-C</strain>
    </source>
</reference>
<evidence type="ECO:0000313" key="2">
    <source>
        <dbReference type="EMBL" id="ABC82651.1"/>
    </source>
</evidence>
<dbReference type="HOGENOM" id="CLU_100715_4_3_7"/>
<protein>
    <submittedName>
        <fullName evidence="2">Endoribonuclease L-PSP</fullName>
    </submittedName>
</protein>
<name>Q2IDJ5_ANADE</name>
<sequence length="136" mass="14184">MTAPIARLNPPTLPDAGAMGYSQISVVEPGSRMAYVSGQVAWRPGGEAPPADLLEQTRIAARNARAALDALGATPQDVVIARCFVTDLTPERLHAMFPAVLELFDGAKPCLTGVGVAALAAPDLQVELELTVRLPG</sequence>
<dbReference type="KEGG" id="ade:Adeh_2881"/>
<dbReference type="GO" id="GO:0019239">
    <property type="term" value="F:deaminase activity"/>
    <property type="evidence" value="ECO:0007669"/>
    <property type="project" value="TreeGrafter"/>
</dbReference>
<dbReference type="InterPro" id="IPR006175">
    <property type="entry name" value="YjgF/YER057c/UK114"/>
</dbReference>
<dbReference type="PANTHER" id="PTHR11803">
    <property type="entry name" value="2-IMINOBUTANOATE/2-IMINOPROPANOATE DEAMINASE RIDA"/>
    <property type="match status" value="1"/>
</dbReference>
<dbReference type="CDD" id="cd00448">
    <property type="entry name" value="YjgF_YER057c_UK114_family"/>
    <property type="match status" value="1"/>
</dbReference>
<dbReference type="PANTHER" id="PTHR11803:SF58">
    <property type="entry name" value="PROTEIN HMF1-RELATED"/>
    <property type="match status" value="1"/>
</dbReference>
<dbReference type="Pfam" id="PF01042">
    <property type="entry name" value="Ribonuc_L-PSP"/>
    <property type="match status" value="1"/>
</dbReference>
<dbReference type="InterPro" id="IPR035959">
    <property type="entry name" value="RutC-like_sf"/>
</dbReference>
<dbReference type="eggNOG" id="COG0251">
    <property type="taxonomic scope" value="Bacteria"/>
</dbReference>
<comment type="similarity">
    <text evidence="1">Belongs to the RutC family.</text>
</comment>
<dbReference type="AlphaFoldDB" id="Q2IDJ5"/>
<dbReference type="RefSeq" id="WP_011421933.1">
    <property type="nucleotide sequence ID" value="NC_007760.1"/>
</dbReference>
<dbReference type="EMBL" id="CP000251">
    <property type="protein sequence ID" value="ABC82651.1"/>
    <property type="molecule type" value="Genomic_DNA"/>
</dbReference>
<organism evidence="2 3">
    <name type="scientific">Anaeromyxobacter dehalogenans (strain 2CP-C)</name>
    <dbReference type="NCBI Taxonomy" id="290397"/>
    <lineage>
        <taxon>Bacteria</taxon>
        <taxon>Pseudomonadati</taxon>
        <taxon>Myxococcota</taxon>
        <taxon>Myxococcia</taxon>
        <taxon>Myxococcales</taxon>
        <taxon>Cystobacterineae</taxon>
        <taxon>Anaeromyxobacteraceae</taxon>
        <taxon>Anaeromyxobacter</taxon>
    </lineage>
</organism>
<dbReference type="Gene3D" id="3.30.1330.40">
    <property type="entry name" value="RutC-like"/>
    <property type="match status" value="1"/>
</dbReference>
<evidence type="ECO:0000313" key="3">
    <source>
        <dbReference type="Proteomes" id="UP000001935"/>
    </source>
</evidence>
<dbReference type="OrthoDB" id="5520786at2"/>
<dbReference type="Proteomes" id="UP000001935">
    <property type="component" value="Chromosome"/>
</dbReference>
<dbReference type="GO" id="GO:0005829">
    <property type="term" value="C:cytosol"/>
    <property type="evidence" value="ECO:0007669"/>
    <property type="project" value="TreeGrafter"/>
</dbReference>
<dbReference type="SUPFAM" id="SSF55298">
    <property type="entry name" value="YjgF-like"/>
    <property type="match status" value="1"/>
</dbReference>
<dbReference type="STRING" id="290397.Adeh_2881"/>
<accession>Q2IDJ5</accession>
<evidence type="ECO:0000256" key="1">
    <source>
        <dbReference type="ARBA" id="ARBA00010552"/>
    </source>
</evidence>